<gene>
    <name evidence="1" type="ORF">SAMN04488125_111115</name>
</gene>
<evidence type="ECO:0008006" key="3">
    <source>
        <dbReference type="Google" id="ProtNLM"/>
    </source>
</evidence>
<evidence type="ECO:0000313" key="2">
    <source>
        <dbReference type="Proteomes" id="UP000198804"/>
    </source>
</evidence>
<protein>
    <recommendedName>
        <fullName evidence="3">DUF1127 domain-containing protein</fullName>
    </recommendedName>
</protein>
<dbReference type="AlphaFoldDB" id="A0A1I4G6K2"/>
<dbReference type="Proteomes" id="UP000198804">
    <property type="component" value="Unassembled WGS sequence"/>
</dbReference>
<organism evidence="1 2">
    <name type="scientific">Methylorubrum salsuginis</name>
    <dbReference type="NCBI Taxonomy" id="414703"/>
    <lineage>
        <taxon>Bacteria</taxon>
        <taxon>Pseudomonadati</taxon>
        <taxon>Pseudomonadota</taxon>
        <taxon>Alphaproteobacteria</taxon>
        <taxon>Hyphomicrobiales</taxon>
        <taxon>Methylobacteriaceae</taxon>
        <taxon>Methylorubrum</taxon>
    </lineage>
</organism>
<accession>A0A1I4G6K2</accession>
<evidence type="ECO:0000313" key="1">
    <source>
        <dbReference type="EMBL" id="SFL25449.1"/>
    </source>
</evidence>
<reference evidence="2" key="1">
    <citation type="submission" date="2016-10" db="EMBL/GenBank/DDBJ databases">
        <authorList>
            <person name="Varghese N."/>
            <person name="Submissions S."/>
        </authorList>
    </citation>
    <scope>NUCLEOTIDE SEQUENCE [LARGE SCALE GENOMIC DNA]</scope>
    <source>
        <strain evidence="2">CGMCC 1.6474</strain>
    </source>
</reference>
<proteinExistence type="predicted"/>
<dbReference type="EMBL" id="FOSV01000011">
    <property type="protein sequence ID" value="SFL25449.1"/>
    <property type="molecule type" value="Genomic_DNA"/>
</dbReference>
<name>A0A1I4G6K2_9HYPH</name>
<keyword evidence="2" id="KW-1185">Reference proteome</keyword>
<sequence length="88" mass="9359">MIGWIERLRRRLAAGSGDALANLDDRLLADLGVTRSGAPLPPEPLRAAYRRGIGRQSGGAISKPEKSKPGETVQLTSVQAPRLVAVCQ</sequence>